<evidence type="ECO:0000313" key="2">
    <source>
        <dbReference type="EMBL" id="MDQ0463265.1"/>
    </source>
</evidence>
<proteinExistence type="predicted"/>
<feature type="transmembrane region" description="Helical" evidence="1">
    <location>
        <begin position="98"/>
        <end position="116"/>
    </location>
</feature>
<keyword evidence="1" id="KW-1133">Transmembrane helix</keyword>
<keyword evidence="3" id="KW-1185">Reference proteome</keyword>
<organism evidence="2 3">
    <name type="scientific">Caulobacter ginsengisoli</name>
    <dbReference type="NCBI Taxonomy" id="400775"/>
    <lineage>
        <taxon>Bacteria</taxon>
        <taxon>Pseudomonadati</taxon>
        <taxon>Pseudomonadota</taxon>
        <taxon>Alphaproteobacteria</taxon>
        <taxon>Caulobacterales</taxon>
        <taxon>Caulobacteraceae</taxon>
        <taxon>Caulobacter</taxon>
    </lineage>
</organism>
<name>A0ABU0IMP6_9CAUL</name>
<keyword evidence="1" id="KW-0812">Transmembrane</keyword>
<comment type="caution">
    <text evidence="2">The sequence shown here is derived from an EMBL/GenBank/DDBJ whole genome shotgun (WGS) entry which is preliminary data.</text>
</comment>
<feature type="transmembrane region" description="Helical" evidence="1">
    <location>
        <begin position="162"/>
        <end position="180"/>
    </location>
</feature>
<gene>
    <name evidence="2" type="ORF">QO010_001013</name>
</gene>
<evidence type="ECO:0008006" key="4">
    <source>
        <dbReference type="Google" id="ProtNLM"/>
    </source>
</evidence>
<sequence length="225" mass="23620">MAGLLTLAASAGFLVLGFGAVGASPCDVDLRLAALESARTQNQAAMAIGDCSSELAAYGADVYGWEALAFTPAWVLLALALTAYVARGCPRWWRLLGYALPLAAAAANIVLAQSRLNMAQEVIVAADPNRLIDLSLWIKGAALLAHAALLIVACLRQQPARTLLAICMGGAALLAVFWVFDPATWSNLAFAIWTPAVLLACKEACLPSPAPDPPYPRWDRPAAPP</sequence>
<evidence type="ECO:0000256" key="1">
    <source>
        <dbReference type="SAM" id="Phobius"/>
    </source>
</evidence>
<accession>A0ABU0IMP6</accession>
<feature type="transmembrane region" description="Helical" evidence="1">
    <location>
        <begin position="136"/>
        <end position="155"/>
    </location>
</feature>
<protein>
    <recommendedName>
        <fullName evidence="4">DUF4386 domain-containing protein</fullName>
    </recommendedName>
</protein>
<evidence type="ECO:0000313" key="3">
    <source>
        <dbReference type="Proteomes" id="UP001228905"/>
    </source>
</evidence>
<feature type="transmembrane region" description="Helical" evidence="1">
    <location>
        <begin position="67"/>
        <end position="86"/>
    </location>
</feature>
<reference evidence="2 3" key="1">
    <citation type="submission" date="2023-07" db="EMBL/GenBank/DDBJ databases">
        <title>Genomic Encyclopedia of Type Strains, Phase IV (KMG-IV): sequencing the most valuable type-strain genomes for metagenomic binning, comparative biology and taxonomic classification.</title>
        <authorList>
            <person name="Goeker M."/>
        </authorList>
    </citation>
    <scope>NUCLEOTIDE SEQUENCE [LARGE SCALE GENOMIC DNA]</scope>
    <source>
        <strain evidence="2 3">DSM 18695</strain>
    </source>
</reference>
<dbReference type="EMBL" id="JAUSVS010000001">
    <property type="protein sequence ID" value="MDQ0463265.1"/>
    <property type="molecule type" value="Genomic_DNA"/>
</dbReference>
<dbReference type="Proteomes" id="UP001228905">
    <property type="component" value="Unassembled WGS sequence"/>
</dbReference>
<keyword evidence="1" id="KW-0472">Membrane</keyword>